<dbReference type="OrthoDB" id="2590131at2759"/>
<keyword evidence="1" id="KW-0175">Coiled coil</keyword>
<reference evidence="2 3" key="1">
    <citation type="submission" date="2016-07" db="EMBL/GenBank/DDBJ databases">
        <title>Pervasive Adenine N6-methylation of Active Genes in Fungi.</title>
        <authorList>
            <consortium name="DOE Joint Genome Institute"/>
            <person name="Mondo S.J."/>
            <person name="Dannebaum R.O."/>
            <person name="Kuo R.C."/>
            <person name="Labutti K."/>
            <person name="Haridas S."/>
            <person name="Kuo A."/>
            <person name="Salamov A."/>
            <person name="Ahrendt S.R."/>
            <person name="Lipzen A."/>
            <person name="Sullivan W."/>
            <person name="Andreopoulos W.B."/>
            <person name="Clum A."/>
            <person name="Lindquist E."/>
            <person name="Daum C."/>
            <person name="Ramamoorthy G.K."/>
            <person name="Gryganskyi A."/>
            <person name="Culley D."/>
            <person name="Magnuson J.K."/>
            <person name="James T.Y."/>
            <person name="O'Malley M.A."/>
            <person name="Stajich J.E."/>
            <person name="Spatafora J.W."/>
            <person name="Visel A."/>
            <person name="Grigoriev I.V."/>
        </authorList>
    </citation>
    <scope>NUCLEOTIDE SEQUENCE [LARGE SCALE GENOMIC DNA]</scope>
    <source>
        <strain evidence="2 3">68-887.2</strain>
    </source>
</reference>
<comment type="caution">
    <text evidence="2">The sequence shown here is derived from an EMBL/GenBank/DDBJ whole genome shotgun (WGS) entry which is preliminary data.</text>
</comment>
<organism evidence="2 3">
    <name type="scientific">Naematelia encephala</name>
    <dbReference type="NCBI Taxonomy" id="71784"/>
    <lineage>
        <taxon>Eukaryota</taxon>
        <taxon>Fungi</taxon>
        <taxon>Dikarya</taxon>
        <taxon>Basidiomycota</taxon>
        <taxon>Agaricomycotina</taxon>
        <taxon>Tremellomycetes</taxon>
        <taxon>Tremellales</taxon>
        <taxon>Naemateliaceae</taxon>
        <taxon>Naematelia</taxon>
    </lineage>
</organism>
<evidence type="ECO:0000313" key="2">
    <source>
        <dbReference type="EMBL" id="ORY33489.1"/>
    </source>
</evidence>
<dbReference type="FunCoup" id="A0A1Y2BF94">
    <property type="interactions" value="38"/>
</dbReference>
<protein>
    <submittedName>
        <fullName evidence="2">Uncharacterized protein</fullName>
    </submittedName>
</protein>
<evidence type="ECO:0000256" key="1">
    <source>
        <dbReference type="SAM" id="Coils"/>
    </source>
</evidence>
<evidence type="ECO:0000313" key="3">
    <source>
        <dbReference type="Proteomes" id="UP000193986"/>
    </source>
</evidence>
<keyword evidence="3" id="KW-1185">Reference proteome</keyword>
<feature type="coiled-coil region" evidence="1">
    <location>
        <begin position="5"/>
        <end position="275"/>
    </location>
</feature>
<dbReference type="STRING" id="71784.A0A1Y2BF94"/>
<sequence>MQQRLEEAIADRHRLEDRLEELQSTVADRSTESEARQRDEELFQLREEAAAHQSQLKSEIERHEAEMEAFEFAKLKDAEDSGARIAQLSETIAEHQSRIEVLQVKVQESERRVEEAQSALEVARHAMATKDAQIKSFSRSSSSPDVRRYMVKIDALRLERDEARQSLSFVQNEQRFALEAAKADRESAVEALRQAQSDLKAKSDRLDGLKAEHDETVERLSVLTGRLQSTEGSYASASAEQHDLKDRVAQLELDMARVGKERDELSRQVESLEEEPKHHDQRLLDVLNKSFVQEREHGKLIREHATLKAHCAELESRIDCLQSIIDGKKTSSIGQQGEGATTDVHLRDELEDLREQLEESRRRVGRREGKRTILNPLTSQIRFDLFTLRIKRSR</sequence>
<dbReference type="EMBL" id="MCFC01000006">
    <property type="protein sequence ID" value="ORY33489.1"/>
    <property type="molecule type" value="Genomic_DNA"/>
</dbReference>
<gene>
    <name evidence="2" type="ORF">BCR39DRAFT_303481</name>
</gene>
<proteinExistence type="predicted"/>
<dbReference type="InParanoid" id="A0A1Y2BF94"/>
<dbReference type="SUPFAM" id="SSF57997">
    <property type="entry name" value="Tropomyosin"/>
    <property type="match status" value="1"/>
</dbReference>
<dbReference type="Proteomes" id="UP000193986">
    <property type="component" value="Unassembled WGS sequence"/>
</dbReference>
<accession>A0A1Y2BF94</accession>
<dbReference type="AlphaFoldDB" id="A0A1Y2BF94"/>
<feature type="coiled-coil region" evidence="1">
    <location>
        <begin position="343"/>
        <end position="370"/>
    </location>
</feature>
<name>A0A1Y2BF94_9TREE</name>